<feature type="signal peptide" evidence="1">
    <location>
        <begin position="1"/>
        <end position="22"/>
    </location>
</feature>
<reference evidence="3" key="2">
    <citation type="submission" date="2020-09" db="EMBL/GenBank/DDBJ databases">
        <authorList>
            <person name="Sun Q."/>
            <person name="Zhou Y."/>
        </authorList>
    </citation>
    <scope>NUCLEOTIDE SEQUENCE</scope>
    <source>
        <strain evidence="3">CGMCC 4.7272</strain>
    </source>
</reference>
<keyword evidence="1" id="KW-0732">Signal</keyword>
<feature type="domain" description="Aldehyde oxidase/xanthine dehydrogenase a/b hammerhead" evidence="2">
    <location>
        <begin position="223"/>
        <end position="302"/>
    </location>
</feature>
<evidence type="ECO:0000256" key="1">
    <source>
        <dbReference type="SAM" id="SignalP"/>
    </source>
</evidence>
<protein>
    <submittedName>
        <fullName evidence="3">Isoquinoline 1-oxidoreductase subunit beta</fullName>
    </submittedName>
</protein>
<dbReference type="InterPro" id="IPR046867">
    <property type="entry name" value="AldOxase/xan_DH_MoCoBD2"/>
</dbReference>
<dbReference type="Pfam" id="PF02738">
    <property type="entry name" value="MoCoBD_1"/>
    <property type="match status" value="1"/>
</dbReference>
<gene>
    <name evidence="3" type="ORF">GCM10012282_80440</name>
</gene>
<proteinExistence type="predicted"/>
<organism evidence="3 4">
    <name type="scientific">Streptomyces lacrimifluminis</name>
    <dbReference type="NCBI Taxonomy" id="1500077"/>
    <lineage>
        <taxon>Bacteria</taxon>
        <taxon>Bacillati</taxon>
        <taxon>Actinomycetota</taxon>
        <taxon>Actinomycetes</taxon>
        <taxon>Kitasatosporales</taxon>
        <taxon>Streptomycetaceae</taxon>
        <taxon>Streptomyces</taxon>
    </lineage>
</organism>
<evidence type="ECO:0000313" key="4">
    <source>
        <dbReference type="Proteomes" id="UP000625682"/>
    </source>
</evidence>
<dbReference type="Proteomes" id="UP000625682">
    <property type="component" value="Unassembled WGS sequence"/>
</dbReference>
<dbReference type="EMBL" id="BMMU01000070">
    <property type="protein sequence ID" value="GGJ71487.1"/>
    <property type="molecule type" value="Genomic_DNA"/>
</dbReference>
<dbReference type="RefSeq" id="WP_189152332.1">
    <property type="nucleotide sequence ID" value="NZ_BAABER010000072.1"/>
</dbReference>
<dbReference type="SUPFAM" id="SSF56003">
    <property type="entry name" value="Molybdenum cofactor-binding domain"/>
    <property type="match status" value="2"/>
</dbReference>
<dbReference type="InterPro" id="IPR008274">
    <property type="entry name" value="AldOxase/xan_DH_MoCoBD1"/>
</dbReference>
<feature type="chain" id="PRO_5039378297" evidence="1">
    <location>
        <begin position="23"/>
        <end position="736"/>
    </location>
</feature>
<dbReference type="AlphaFoldDB" id="A0A917PDE9"/>
<accession>A0A917PDE9</accession>
<name>A0A917PDE9_9ACTN</name>
<reference evidence="3" key="1">
    <citation type="journal article" date="2014" name="Int. J. Syst. Evol. Microbiol.">
        <title>Complete genome sequence of Corynebacterium casei LMG S-19264T (=DSM 44701T), isolated from a smear-ripened cheese.</title>
        <authorList>
            <consortium name="US DOE Joint Genome Institute (JGI-PGF)"/>
            <person name="Walter F."/>
            <person name="Albersmeier A."/>
            <person name="Kalinowski J."/>
            <person name="Ruckert C."/>
        </authorList>
    </citation>
    <scope>NUCLEOTIDE SEQUENCE</scope>
    <source>
        <strain evidence="3">CGMCC 4.7272</strain>
    </source>
</reference>
<comment type="caution">
    <text evidence="3">The sequence shown here is derived from an EMBL/GenBank/DDBJ whole genome shotgun (WGS) entry which is preliminary data.</text>
</comment>
<dbReference type="SMART" id="SM01008">
    <property type="entry name" value="Ald_Xan_dh_C"/>
    <property type="match status" value="1"/>
</dbReference>
<keyword evidence="4" id="KW-1185">Reference proteome</keyword>
<dbReference type="InterPro" id="IPR052516">
    <property type="entry name" value="N-heterocyclic_Hydroxylase"/>
</dbReference>
<dbReference type="Gene3D" id="3.90.1170.50">
    <property type="entry name" value="Aldehyde oxidase/xanthine dehydrogenase, a/b hammerhead"/>
    <property type="match status" value="1"/>
</dbReference>
<evidence type="ECO:0000313" key="3">
    <source>
        <dbReference type="EMBL" id="GGJ71487.1"/>
    </source>
</evidence>
<dbReference type="Gene3D" id="3.30.365.10">
    <property type="entry name" value="Aldehyde oxidase/xanthine dehydrogenase, molybdopterin binding domain"/>
    <property type="match status" value="4"/>
</dbReference>
<dbReference type="InterPro" id="IPR037165">
    <property type="entry name" value="AldOxase/xan_DH_Mopterin-bd_sf"/>
</dbReference>
<dbReference type="GO" id="GO:0016491">
    <property type="term" value="F:oxidoreductase activity"/>
    <property type="evidence" value="ECO:0007669"/>
    <property type="project" value="InterPro"/>
</dbReference>
<dbReference type="PANTHER" id="PTHR47495:SF2">
    <property type="entry name" value="ALDEHYDE DEHYDROGENASE"/>
    <property type="match status" value="1"/>
</dbReference>
<dbReference type="Pfam" id="PF20256">
    <property type="entry name" value="MoCoBD_2"/>
    <property type="match status" value="2"/>
</dbReference>
<dbReference type="InterPro" id="IPR012368">
    <property type="entry name" value="OxRdtase_Mopterin-bd_su_IorB"/>
</dbReference>
<evidence type="ECO:0000259" key="2">
    <source>
        <dbReference type="SMART" id="SM01008"/>
    </source>
</evidence>
<dbReference type="InterPro" id="IPR000674">
    <property type="entry name" value="Ald_Oxase/Xan_DH_a/b"/>
</dbReference>
<dbReference type="PANTHER" id="PTHR47495">
    <property type="entry name" value="ALDEHYDE DEHYDROGENASE"/>
    <property type="match status" value="1"/>
</dbReference>
<dbReference type="PIRSF" id="PIRSF036389">
    <property type="entry name" value="IOR_B"/>
    <property type="match status" value="1"/>
</dbReference>
<sequence length="736" mass="78314">MTSLGRRRLLTYLVAAPTLAVATKISLDALAPAIAEGAVPTPPAPADLVDLGDLLILAGAPTAEMLVLRVQEDGVIEFRLPREEVGQGLTTAVAMLVAEELDVPLPRVRVRLDDARPELVFNQLTGSSNSIRSLYDPVRRTAAAARARLLAAAAERWGVIAGSLIVREGLVIAPDGRTASYGSLAAAAASFSRTTVPIAPKKESEHTLVGTPATRIDARAMVTGRQEYTLDLDVPGAKPCMVRRPPTINGTVKLVNNESAVRAMPGVLDVVIIGSGIAVVAETFGQARDAKEALDVTWGAGTVDALSDADIKAKLKAANAPLAVPGVLVKRVDAEFDFAFASHAPLETNSAVADVRPDRAEIWSGLKSPIVAQAAIAKAVGLPVDKVTVHVVQSGGSFGRRLFFDAALEAAVVSKKSGRPVRLMWSRIDDMRHGRMRPATHHKIRATYALGQVLTFEHRVAAVETDFRHGLGDMLTATAASLPTGVGNASFAQTLFLTTVKSPYNFGLTTQVLTEVPLKMHTGSWRSVYSGNTRGAEEIVVDELAAQLGKDPVAFRRAFLKTARQREVLDKVTHEGNWGRSLPEGWAQGVGFHEEYKSCTACLVEIDARDPKKPRVTRAVIAADVGRPINPSGLEAQLLGGLTDAISTTLRAGLHIDKGLPMEGSYSQFHYARQKDSPKDVKIFVMPASDEPGGAGELGVPAAVGAIANAYARATGTKPRSFPVNFDIDFDPFPRT</sequence>